<proteinExistence type="predicted"/>
<dbReference type="AlphaFoldDB" id="A0A7S2QTN7"/>
<gene>
    <name evidence="1" type="ORF">CCHL1392_LOCUS563</name>
</gene>
<reference evidence="1" key="1">
    <citation type="submission" date="2021-01" db="EMBL/GenBank/DDBJ databases">
        <authorList>
            <person name="Corre E."/>
            <person name="Pelletier E."/>
            <person name="Niang G."/>
            <person name="Scheremetjew M."/>
            <person name="Finn R."/>
            <person name="Kale V."/>
            <person name="Holt S."/>
            <person name="Cochrane G."/>
            <person name="Meng A."/>
            <person name="Brown T."/>
            <person name="Cohen L."/>
        </authorList>
    </citation>
    <scope>NUCLEOTIDE SEQUENCE</scope>
    <source>
        <strain evidence="1">SAG 11-48b</strain>
    </source>
</reference>
<protein>
    <submittedName>
        <fullName evidence="1">Uncharacterized protein</fullName>
    </submittedName>
</protein>
<name>A0A7S2QTN7_9CHLO</name>
<sequence>MLTIMTINEPMYQKKMPMLEAGLQEWEQLLAHSRTTTFRVVVVAADDVTIYVLHQFCHLQLHPVPPDRASHEPCRHNYAYYGRRSRDADRYNRHLLLSHENSTKHLRLGM</sequence>
<accession>A0A7S2QTN7</accession>
<organism evidence="1">
    <name type="scientific">Chlamydomonas chlamydogama</name>
    <dbReference type="NCBI Taxonomy" id="225041"/>
    <lineage>
        <taxon>Eukaryota</taxon>
        <taxon>Viridiplantae</taxon>
        <taxon>Chlorophyta</taxon>
        <taxon>core chlorophytes</taxon>
        <taxon>Chlorophyceae</taxon>
        <taxon>CS clade</taxon>
        <taxon>Chlamydomonadales</taxon>
        <taxon>Chlamydomonadaceae</taxon>
        <taxon>Chlamydomonas</taxon>
    </lineage>
</organism>
<evidence type="ECO:0000313" key="1">
    <source>
        <dbReference type="EMBL" id="CAD9651719.1"/>
    </source>
</evidence>
<dbReference type="EMBL" id="HBHD01001055">
    <property type="protein sequence ID" value="CAD9651719.1"/>
    <property type="molecule type" value="Transcribed_RNA"/>
</dbReference>